<evidence type="ECO:0000313" key="3">
    <source>
        <dbReference type="Proteomes" id="UP000541444"/>
    </source>
</evidence>
<evidence type="ECO:0000256" key="1">
    <source>
        <dbReference type="SAM" id="MobiDB-lite"/>
    </source>
</evidence>
<dbReference type="EMBL" id="JACGCM010000972">
    <property type="protein sequence ID" value="KAF6163586.1"/>
    <property type="molecule type" value="Genomic_DNA"/>
</dbReference>
<sequence length="249" mass="27646">MKPSATNMHQDLVQEAMRNHIKAPAIVVVPIIKPLVVSAPVVSLPVIGSSSFATEIRAVVVRVCSELEEHGKMLLKLDDHGKMLHNHENLLKQVAPREGLEVVKYLIVDDDVEVNLKAISSEYGGGLLKWMKGDEKDNDDKKDVEKNVKFEEEQPQVVEEEDSELPTVVVYYNRKKDVQHANETMVAAEVAKTDVVFFNQEKVVGEAYQASADQTTIVSAEELTLEVEKTEDEASHASTNQTTAISVEE</sequence>
<proteinExistence type="predicted"/>
<evidence type="ECO:0000313" key="2">
    <source>
        <dbReference type="EMBL" id="KAF6163586.1"/>
    </source>
</evidence>
<comment type="caution">
    <text evidence="2">The sequence shown here is derived from an EMBL/GenBank/DDBJ whole genome shotgun (WGS) entry which is preliminary data.</text>
</comment>
<keyword evidence="3" id="KW-1185">Reference proteome</keyword>
<feature type="compositionally biased region" description="Polar residues" evidence="1">
    <location>
        <begin position="236"/>
        <end position="249"/>
    </location>
</feature>
<feature type="region of interest" description="Disordered" evidence="1">
    <location>
        <begin position="228"/>
        <end position="249"/>
    </location>
</feature>
<gene>
    <name evidence="2" type="ORF">GIB67_022151</name>
</gene>
<name>A0A7J7N8X2_9MAGN</name>
<protein>
    <submittedName>
        <fullName evidence="2">Uncharacterized protein</fullName>
    </submittedName>
</protein>
<dbReference type="AlphaFoldDB" id="A0A7J7N8X2"/>
<reference evidence="2 3" key="1">
    <citation type="journal article" date="2020" name="IScience">
        <title>Genome Sequencing of the Endangered Kingdonia uniflora (Circaeasteraceae, Ranunculales) Reveals Potential Mechanisms of Evolutionary Specialization.</title>
        <authorList>
            <person name="Sun Y."/>
            <person name="Deng T."/>
            <person name="Zhang A."/>
            <person name="Moore M.J."/>
            <person name="Landis J.B."/>
            <person name="Lin N."/>
            <person name="Zhang H."/>
            <person name="Zhang X."/>
            <person name="Huang J."/>
            <person name="Zhang X."/>
            <person name="Sun H."/>
            <person name="Wang H."/>
        </authorList>
    </citation>
    <scope>NUCLEOTIDE SEQUENCE [LARGE SCALE GENOMIC DNA]</scope>
    <source>
        <strain evidence="2">TB1705</strain>
        <tissue evidence="2">Leaf</tissue>
    </source>
</reference>
<organism evidence="2 3">
    <name type="scientific">Kingdonia uniflora</name>
    <dbReference type="NCBI Taxonomy" id="39325"/>
    <lineage>
        <taxon>Eukaryota</taxon>
        <taxon>Viridiplantae</taxon>
        <taxon>Streptophyta</taxon>
        <taxon>Embryophyta</taxon>
        <taxon>Tracheophyta</taxon>
        <taxon>Spermatophyta</taxon>
        <taxon>Magnoliopsida</taxon>
        <taxon>Ranunculales</taxon>
        <taxon>Circaeasteraceae</taxon>
        <taxon>Kingdonia</taxon>
    </lineage>
</organism>
<accession>A0A7J7N8X2</accession>
<dbReference type="Proteomes" id="UP000541444">
    <property type="component" value="Unassembled WGS sequence"/>
</dbReference>